<dbReference type="PANTHER" id="PTHR30388:SF6">
    <property type="entry name" value="XANTHINE DEHYDROGENASE SUBUNIT A-RELATED"/>
    <property type="match status" value="1"/>
</dbReference>
<dbReference type="Pfam" id="PF02625">
    <property type="entry name" value="XdhC_CoxI"/>
    <property type="match status" value="1"/>
</dbReference>
<evidence type="ECO:0000259" key="1">
    <source>
        <dbReference type="Pfam" id="PF02625"/>
    </source>
</evidence>
<evidence type="ECO:0000313" key="3">
    <source>
        <dbReference type="EMBL" id="VBB41705.1"/>
    </source>
</evidence>
<accession>A0A653A101</accession>
<reference evidence="3" key="1">
    <citation type="submission" date="2018-07" db="EMBL/GenBank/DDBJ databases">
        <authorList>
            <consortium name="Genoscope - CEA"/>
            <person name="William W."/>
        </authorList>
    </citation>
    <scope>NUCLEOTIDE SEQUENCE</scope>
    <source>
        <strain evidence="3">IK1</strain>
    </source>
</reference>
<dbReference type="AlphaFoldDB" id="A0A653A101"/>
<dbReference type="EMBL" id="UPXX01000009">
    <property type="protein sequence ID" value="VBB41705.1"/>
    <property type="molecule type" value="Genomic_DNA"/>
</dbReference>
<protein>
    <submittedName>
        <fullName evidence="3">XshC-Cox1-family protein</fullName>
    </submittedName>
</protein>
<gene>
    <name evidence="3" type="ORF">TRIP_B170007</name>
</gene>
<dbReference type="Gene3D" id="3.40.50.720">
    <property type="entry name" value="NAD(P)-binding Rossmann-like Domain"/>
    <property type="match status" value="1"/>
</dbReference>
<dbReference type="NCBIfam" id="NF045664">
    <property type="entry name" value="XdhC_rel_AOR"/>
    <property type="match status" value="1"/>
</dbReference>
<feature type="domain" description="XdhC- CoxI" evidence="1">
    <location>
        <begin position="12"/>
        <end position="78"/>
    </location>
</feature>
<name>A0A653A101_UNCDX</name>
<dbReference type="PANTHER" id="PTHR30388">
    <property type="entry name" value="ALDEHYDE OXIDOREDUCTASE MOLYBDENUM COFACTOR ASSEMBLY PROTEIN"/>
    <property type="match status" value="1"/>
</dbReference>
<dbReference type="InterPro" id="IPR003777">
    <property type="entry name" value="XdhC_CoxI"/>
</dbReference>
<dbReference type="InterPro" id="IPR027051">
    <property type="entry name" value="XdhC_Rossmann_dom"/>
</dbReference>
<sequence length="376" mass="39705">MINIYGKVRELAREGRSAVMGTIIRQAGPAPRGLGAKFLVMEDGSIFGTIGGGALEGQAMAEAPKVLAGGRPETLEFDLTGVDVAETDMLCGGEVAVFLEPVSPRDDAHAALAGRVVKALQRGGSGGLLVTVLNPERWAADQAPKFFMAGDGTRTGYEAEDRALGAALEPRLGAILAKPQPVLLTAADDSGALLDLFVEPVVGRTVLYVFGGGHVSQQIVPFAARVDFPVVVIDDREEFANPRVFPDAQETLAMEFPGLMERLPIDEAAYLVIVTRGHMHDKTVLEQALRTNARYIGMIGSRRKRDIIYRKLLEEGFTEEDLARVHAPIGLDIGAETPAEIAVSIVAELIVARAGGSSKTGGGIAVEGGVKGGRTS</sequence>
<dbReference type="Pfam" id="PF13478">
    <property type="entry name" value="XdhC_C"/>
    <property type="match status" value="1"/>
</dbReference>
<evidence type="ECO:0000259" key="2">
    <source>
        <dbReference type="Pfam" id="PF13478"/>
    </source>
</evidence>
<dbReference type="InterPro" id="IPR052698">
    <property type="entry name" value="MoCofactor_Util/Proc"/>
</dbReference>
<proteinExistence type="predicted"/>
<feature type="domain" description="XdhC Rossmann" evidence="2">
    <location>
        <begin position="207"/>
        <end position="349"/>
    </location>
</feature>
<organism evidence="3">
    <name type="scientific">Uncultured Desulfatiglans sp</name>
    <dbReference type="NCBI Taxonomy" id="1748965"/>
    <lineage>
        <taxon>Bacteria</taxon>
        <taxon>Pseudomonadati</taxon>
        <taxon>Thermodesulfobacteriota</taxon>
        <taxon>Desulfobacteria</taxon>
        <taxon>Desulfatiglandales</taxon>
        <taxon>Desulfatiglandaceae</taxon>
        <taxon>Desulfatiglans</taxon>
        <taxon>environmental samples</taxon>
    </lineage>
</organism>